<accession>A0A8S5S0X7</accession>
<sequence length="33" mass="3576">MGVTVWTEDTYVVMKGGTEVSGILSGIMYYNSS</sequence>
<organism evidence="1">
    <name type="scientific">Podoviridae sp. ct8Lf7</name>
    <dbReference type="NCBI Taxonomy" id="2827723"/>
    <lineage>
        <taxon>Viruses</taxon>
        <taxon>Duplodnaviria</taxon>
        <taxon>Heunggongvirae</taxon>
        <taxon>Uroviricota</taxon>
        <taxon>Caudoviricetes</taxon>
    </lineage>
</organism>
<reference evidence="1" key="1">
    <citation type="journal article" date="2021" name="Proc. Natl. Acad. Sci. U.S.A.">
        <title>A Catalog of Tens of Thousands of Viruses from Human Metagenomes Reveals Hidden Associations with Chronic Diseases.</title>
        <authorList>
            <person name="Tisza M.J."/>
            <person name="Buck C.B."/>
        </authorList>
    </citation>
    <scope>NUCLEOTIDE SEQUENCE</scope>
    <source>
        <strain evidence="1">Ct8Lf7</strain>
    </source>
</reference>
<proteinExistence type="predicted"/>
<dbReference type="EMBL" id="BK032511">
    <property type="protein sequence ID" value="DAF44451.1"/>
    <property type="molecule type" value="Genomic_DNA"/>
</dbReference>
<name>A0A8S5S0X7_9CAUD</name>
<protein>
    <submittedName>
        <fullName evidence="1">Uncharacterized protein</fullName>
    </submittedName>
</protein>
<evidence type="ECO:0000313" key="1">
    <source>
        <dbReference type="EMBL" id="DAF44451.1"/>
    </source>
</evidence>